<comment type="caution">
    <text evidence="1">The sequence shown here is derived from an EMBL/GenBank/DDBJ whole genome shotgun (WGS) entry which is preliminary data.</text>
</comment>
<evidence type="ECO:0000313" key="2">
    <source>
        <dbReference type="Proteomes" id="UP000033731"/>
    </source>
</evidence>
<protein>
    <submittedName>
        <fullName evidence="1">Uncharacterized protein</fullName>
    </submittedName>
</protein>
<dbReference type="EMBL" id="JMTK01000001">
    <property type="protein sequence ID" value="KJZ82533.1"/>
    <property type="molecule type" value="Genomic_DNA"/>
</dbReference>
<gene>
    <name evidence="1" type="ORF">DJ66_0141</name>
</gene>
<keyword evidence="2" id="KW-1185">Reference proteome</keyword>
<dbReference type="AlphaFoldDB" id="A0A0F4VLY8"/>
<dbReference type="Proteomes" id="UP000033731">
    <property type="component" value="Unassembled WGS sequence"/>
</dbReference>
<evidence type="ECO:0000313" key="1">
    <source>
        <dbReference type="EMBL" id="KJZ82533.1"/>
    </source>
</evidence>
<dbReference type="PATRIC" id="fig|556287.9.peg.147"/>
<sequence>MVSHCNPDISERVVKVGKSSFFDSHMLGHDEVYKGTKAISEKT</sequence>
<organism evidence="1 2">
    <name type="scientific">Candidatus Liberibacter solanacearum</name>
    <dbReference type="NCBI Taxonomy" id="556287"/>
    <lineage>
        <taxon>Bacteria</taxon>
        <taxon>Pseudomonadati</taxon>
        <taxon>Pseudomonadota</taxon>
        <taxon>Alphaproteobacteria</taxon>
        <taxon>Hyphomicrobiales</taxon>
        <taxon>Rhizobiaceae</taxon>
        <taxon>Liberibacter</taxon>
    </lineage>
</organism>
<reference evidence="1 2" key="1">
    <citation type="journal article" date="2015" name="Phytopathology">
        <title>Genomes of Candidatus Liberibacter solanacearum haplotype A from New Zealand and the USA suggest significant genome plasticity in the species.</title>
        <authorList>
            <person name="Thompson S.M."/>
            <person name="Johnson C.P."/>
            <person name="Lu A.Y."/>
            <person name="Frampton R.A."/>
            <person name="Sullivan K.L."/>
            <person name="Fiers M.W."/>
            <person name="Crowhurst R.N."/>
            <person name="Pitman A.R."/>
            <person name="Scott I."/>
            <person name="Gudmestad N.C."/>
            <person name="Smith G.R."/>
        </authorList>
    </citation>
    <scope>NUCLEOTIDE SEQUENCE [LARGE SCALE GENOMIC DNA]</scope>
    <source>
        <strain evidence="1 2">LsoNZ1</strain>
    </source>
</reference>
<name>A0A0F4VLY8_9HYPH</name>
<accession>A0A0F4VLY8</accession>
<proteinExistence type="predicted"/>